<dbReference type="STRING" id="1798383.A3D78_01955"/>
<comment type="caution">
    <text evidence="5">The sequence shown here is derived from an EMBL/GenBank/DDBJ whole genome shotgun (WGS) entry which is preliminary data.</text>
</comment>
<dbReference type="PANTHER" id="PTHR30469:SF33">
    <property type="entry name" value="SLR1207 PROTEIN"/>
    <property type="match status" value="1"/>
</dbReference>
<dbReference type="InterPro" id="IPR058636">
    <property type="entry name" value="Beta-barrel_YknX"/>
</dbReference>
<dbReference type="Proteomes" id="UP000176253">
    <property type="component" value="Unassembled WGS sequence"/>
</dbReference>
<dbReference type="Pfam" id="PF25975">
    <property type="entry name" value="CzcB_C"/>
    <property type="match status" value="1"/>
</dbReference>
<feature type="compositionally biased region" description="Low complexity" evidence="1">
    <location>
        <begin position="327"/>
        <end position="340"/>
    </location>
</feature>
<accession>A0A1F6A260</accession>
<feature type="non-terminal residue" evidence="5">
    <location>
        <position position="1"/>
    </location>
</feature>
<dbReference type="Gene3D" id="2.40.30.170">
    <property type="match status" value="1"/>
</dbReference>
<reference evidence="5 6" key="1">
    <citation type="journal article" date="2016" name="Nat. Commun.">
        <title>Thousands of microbial genomes shed light on interconnected biogeochemical processes in an aquifer system.</title>
        <authorList>
            <person name="Anantharaman K."/>
            <person name="Brown C.T."/>
            <person name="Hug L.A."/>
            <person name="Sharon I."/>
            <person name="Castelle C.J."/>
            <person name="Probst A.J."/>
            <person name="Thomas B.C."/>
            <person name="Singh A."/>
            <person name="Wilkins M.J."/>
            <person name="Karaoz U."/>
            <person name="Brodie E.L."/>
            <person name="Williams K.H."/>
            <person name="Hubbard S.S."/>
            <person name="Banfield J.F."/>
        </authorList>
    </citation>
    <scope>NUCLEOTIDE SEQUENCE [LARGE SCALE GENOMIC DNA]</scope>
</reference>
<dbReference type="InterPro" id="IPR058625">
    <property type="entry name" value="MdtA-like_BSH"/>
</dbReference>
<gene>
    <name evidence="5" type="ORF">A3D78_01955</name>
</gene>
<dbReference type="SUPFAM" id="SSF111369">
    <property type="entry name" value="HlyD-like secretion proteins"/>
    <property type="match status" value="1"/>
</dbReference>
<organism evidence="5 6">
    <name type="scientific">Candidatus Gottesmanbacteria bacterium RIFCSPHIGHO2_02_FULL_39_14</name>
    <dbReference type="NCBI Taxonomy" id="1798383"/>
    <lineage>
        <taxon>Bacteria</taxon>
        <taxon>Candidatus Gottesmaniibacteriota</taxon>
    </lineage>
</organism>
<dbReference type="AlphaFoldDB" id="A0A1F6A260"/>
<evidence type="ECO:0000313" key="6">
    <source>
        <dbReference type="Proteomes" id="UP000176253"/>
    </source>
</evidence>
<dbReference type="GO" id="GO:1990281">
    <property type="term" value="C:efflux pump complex"/>
    <property type="evidence" value="ECO:0007669"/>
    <property type="project" value="TreeGrafter"/>
</dbReference>
<name>A0A1F6A260_9BACT</name>
<dbReference type="Pfam" id="PF25990">
    <property type="entry name" value="Beta-barrel_YknX"/>
    <property type="match status" value="1"/>
</dbReference>
<evidence type="ECO:0000259" key="2">
    <source>
        <dbReference type="Pfam" id="PF25917"/>
    </source>
</evidence>
<feature type="domain" description="CzcB-like C-terminal circularly permuted SH3-like" evidence="3">
    <location>
        <begin position="278"/>
        <end position="330"/>
    </location>
</feature>
<dbReference type="Pfam" id="PF25917">
    <property type="entry name" value="BSH_RND"/>
    <property type="match status" value="1"/>
</dbReference>
<dbReference type="Gene3D" id="2.40.420.20">
    <property type="match status" value="1"/>
</dbReference>
<evidence type="ECO:0000259" key="3">
    <source>
        <dbReference type="Pfam" id="PF25975"/>
    </source>
</evidence>
<dbReference type="PANTHER" id="PTHR30469">
    <property type="entry name" value="MULTIDRUG RESISTANCE PROTEIN MDTA"/>
    <property type="match status" value="1"/>
</dbReference>
<feature type="region of interest" description="Disordered" evidence="1">
    <location>
        <begin position="327"/>
        <end position="358"/>
    </location>
</feature>
<dbReference type="GO" id="GO:0015562">
    <property type="term" value="F:efflux transmembrane transporter activity"/>
    <property type="evidence" value="ECO:0007669"/>
    <property type="project" value="TreeGrafter"/>
</dbReference>
<dbReference type="InterPro" id="IPR058649">
    <property type="entry name" value="CzcB_C"/>
</dbReference>
<sequence>VSSQNSATVETQASGVVKKVYVENGQKVKSGDKIAELDLDIVGKQRSNQALASYQNAKNSVKNAEISYYSLHSDLLTNWKEFMDIAQSSLYENSNKTPNIANRQLPEYMTVNDDWLGAEAKYKQQENVVKQAQTALNSAWLLFQQTSSIIYAPIAGTVTGLSLQEGLVITSQSNTSGTATSQKIASIQTDASPVIQVNLTQIDTPKVKVGNKATLNFDAFPNKSFTGKVISIDTIGSVSSGVTTYPSTIMLDTQVPDILSNMTANANIITQVKDNVLLVPVSSIQTQDGESFVRVIKNGQPQQIAVETGLSSSSQFEIVSGLNEGDTVVTGSKSTSSTRSNGQTQSPFSGFGGGMFRR</sequence>
<protein>
    <submittedName>
        <fullName evidence="5">Uncharacterized protein</fullName>
    </submittedName>
</protein>
<feature type="domain" description="YknX-like beta-barrel" evidence="4">
    <location>
        <begin position="195"/>
        <end position="264"/>
    </location>
</feature>
<dbReference type="EMBL" id="MFJM01000014">
    <property type="protein sequence ID" value="OGG18759.1"/>
    <property type="molecule type" value="Genomic_DNA"/>
</dbReference>
<feature type="domain" description="Multidrug resistance protein MdtA-like barrel-sandwich hybrid" evidence="2">
    <location>
        <begin position="5"/>
        <end position="175"/>
    </location>
</feature>
<dbReference type="PRINTS" id="PR01490">
    <property type="entry name" value="RTXTOXIND"/>
</dbReference>
<evidence type="ECO:0000313" key="5">
    <source>
        <dbReference type="EMBL" id="OGG18759.1"/>
    </source>
</evidence>
<dbReference type="Gene3D" id="2.40.50.100">
    <property type="match status" value="1"/>
</dbReference>
<proteinExistence type="predicted"/>
<evidence type="ECO:0000259" key="4">
    <source>
        <dbReference type="Pfam" id="PF25990"/>
    </source>
</evidence>
<evidence type="ECO:0000256" key="1">
    <source>
        <dbReference type="SAM" id="MobiDB-lite"/>
    </source>
</evidence>